<evidence type="ECO:0008006" key="5">
    <source>
        <dbReference type="Google" id="ProtNLM"/>
    </source>
</evidence>
<evidence type="ECO:0000313" key="4">
    <source>
        <dbReference type="Proteomes" id="UP000004191"/>
    </source>
</evidence>
<dbReference type="RefSeq" id="WP_005397639.1">
    <property type="nucleotide sequence ID" value="NZ_JH601088.1"/>
</dbReference>
<dbReference type="InterPro" id="IPR037171">
    <property type="entry name" value="NagB/RpiA_transferase-like"/>
</dbReference>
<dbReference type="PANTHER" id="PTHR43475">
    <property type="entry name" value="METHYLTHIORIBOSE-1-PHOSPHATE ISOMERASE"/>
    <property type="match status" value="1"/>
</dbReference>
<gene>
    <name evidence="3" type="ORF">HMPREF9709_00487</name>
</gene>
<comment type="similarity">
    <text evidence="1">Belongs to the eIF-2B alpha/beta/delta subunits family. MtnA subfamily.</text>
</comment>
<dbReference type="InterPro" id="IPR011559">
    <property type="entry name" value="Initiation_fac_2B_a/b/d"/>
</dbReference>
<dbReference type="PANTHER" id="PTHR43475:SF1">
    <property type="entry name" value="METHYLTHIORIBOSE-1-PHOSPHATE ISOMERASE"/>
    <property type="match status" value="1"/>
</dbReference>
<dbReference type="GO" id="GO:0019509">
    <property type="term" value="P:L-methionine salvage from methylthioadenosine"/>
    <property type="evidence" value="ECO:0007669"/>
    <property type="project" value="TreeGrafter"/>
</dbReference>
<accession>H3NMC6</accession>
<dbReference type="AlphaFoldDB" id="H3NMC6"/>
<dbReference type="Proteomes" id="UP000004191">
    <property type="component" value="Unassembled WGS sequence"/>
</dbReference>
<dbReference type="InterPro" id="IPR042529">
    <property type="entry name" value="IF_2B-like_C"/>
</dbReference>
<comment type="caution">
    <text evidence="3">The sequence shown here is derived from an EMBL/GenBank/DDBJ whole genome shotgun (WGS) entry which is preliminary data.</text>
</comment>
<dbReference type="GeneID" id="96998504"/>
<sequence length="348" mass="39420">MERIDHDLAFMLRFENVAWFENGKVKILDRRIYPMEVKYVECETHEEVVKAIQDMVTQSGGPYLAATMGMVLAAYETKVKNLNNSETKEFMKKAADKIANARPTTSSRMRKIVDNALSTISESDWENKDDLIGKFREFAISEVSNRYKNIEKMGDIIAEKVPNNGTIMTQCFAETVVGMICRKLKEKGKDTVKFITPETRPYLQGARLTASVIKDMGFDVHVITDNMPGYILKNKKVDLFTSASDMITKDGHVINKVGTFQIAVLCHYHGIPYFVTGNPSEVHESIDDIIIEERDENDVLSHLGKKVTLEGVRAYYPAFDITPPHLVSGVVTNKGMYSPYNLSEYFKD</sequence>
<evidence type="ECO:0000256" key="1">
    <source>
        <dbReference type="ARBA" id="ARBA00009117"/>
    </source>
</evidence>
<reference evidence="3 4" key="1">
    <citation type="submission" date="2012-01" db="EMBL/GenBank/DDBJ databases">
        <title>The Genome Sequence of Helcococcus kunzii ATCC 51366.</title>
        <authorList>
            <consortium name="The Broad Institute Genome Sequencing Platform"/>
            <person name="Earl A."/>
            <person name="Ward D."/>
            <person name="Feldgarden M."/>
            <person name="Gevers D."/>
            <person name="Huys G."/>
            <person name="Young S.K."/>
            <person name="Zeng Q."/>
            <person name="Gargeya S."/>
            <person name="Fitzgerald M."/>
            <person name="Haas B."/>
            <person name="Abouelleil A."/>
            <person name="Alvarado L."/>
            <person name="Arachchi H.M."/>
            <person name="Berlin A."/>
            <person name="Chapman S.B."/>
            <person name="Gearin G."/>
            <person name="Goldberg J."/>
            <person name="Griggs A."/>
            <person name="Gujja S."/>
            <person name="Hansen M."/>
            <person name="Heiman D."/>
            <person name="Howarth C."/>
            <person name="Larimer J."/>
            <person name="Lui A."/>
            <person name="MacDonald P.J.P."/>
            <person name="McCowen C."/>
            <person name="Montmayeur A."/>
            <person name="Murphy C."/>
            <person name="Neiman D."/>
            <person name="Pearson M."/>
            <person name="Priest M."/>
            <person name="Roberts A."/>
            <person name="Saif S."/>
            <person name="Shea T."/>
            <person name="Sisk P."/>
            <person name="Stolte C."/>
            <person name="Sykes S."/>
            <person name="Wortman J."/>
            <person name="Nusbaum C."/>
            <person name="Birren B."/>
        </authorList>
    </citation>
    <scope>NUCLEOTIDE SEQUENCE [LARGE SCALE GENOMIC DNA]</scope>
    <source>
        <strain evidence="3 4">ATCC 51366</strain>
    </source>
</reference>
<dbReference type="HOGENOM" id="CLU_016218_2_0_9"/>
<dbReference type="OrthoDB" id="9803436at2"/>
<dbReference type="Gene3D" id="1.20.120.420">
    <property type="entry name" value="translation initiation factor eif-2b, domain 1"/>
    <property type="match status" value="1"/>
</dbReference>
<dbReference type="InterPro" id="IPR000649">
    <property type="entry name" value="IF-2B-related"/>
</dbReference>
<dbReference type="STRING" id="883114.HMPREF9709_00487"/>
<dbReference type="eggNOG" id="COG0182">
    <property type="taxonomic scope" value="Bacteria"/>
</dbReference>
<protein>
    <recommendedName>
        <fullName evidence="5">S-methyl-5-thioribose-1-phosphate isomerase</fullName>
    </recommendedName>
</protein>
<dbReference type="InterPro" id="IPR027363">
    <property type="entry name" value="M1Pi_N"/>
</dbReference>
<dbReference type="Pfam" id="PF01008">
    <property type="entry name" value="IF-2B"/>
    <property type="match status" value="1"/>
</dbReference>
<dbReference type="SUPFAM" id="SSF100950">
    <property type="entry name" value="NagB/RpiA/CoA transferase-like"/>
    <property type="match status" value="1"/>
</dbReference>
<dbReference type="NCBIfam" id="NF004326">
    <property type="entry name" value="PRK05720.1"/>
    <property type="match status" value="1"/>
</dbReference>
<organism evidence="3 4">
    <name type="scientific">Helcococcus kunzii ATCC 51366</name>
    <dbReference type="NCBI Taxonomy" id="883114"/>
    <lineage>
        <taxon>Bacteria</taxon>
        <taxon>Bacillati</taxon>
        <taxon>Bacillota</taxon>
        <taxon>Tissierellia</taxon>
        <taxon>Tissierellales</taxon>
        <taxon>Peptoniphilaceae</taxon>
        <taxon>Helcococcus</taxon>
    </lineage>
</organism>
<dbReference type="GO" id="GO:0046523">
    <property type="term" value="F:S-methyl-5-thioribose-1-phosphate isomerase activity"/>
    <property type="evidence" value="ECO:0007669"/>
    <property type="project" value="TreeGrafter"/>
</dbReference>
<keyword evidence="4" id="KW-1185">Reference proteome</keyword>
<dbReference type="EMBL" id="AGEI01000013">
    <property type="protein sequence ID" value="EHR35061.1"/>
    <property type="molecule type" value="Genomic_DNA"/>
</dbReference>
<dbReference type="PATRIC" id="fig|883114.3.peg.480"/>
<dbReference type="NCBIfam" id="TIGR00524">
    <property type="entry name" value="eIF-2B_rel"/>
    <property type="match status" value="1"/>
</dbReference>
<proteinExistence type="inferred from homology"/>
<keyword evidence="2" id="KW-0413">Isomerase</keyword>
<name>H3NMC6_9FIRM</name>
<evidence type="ECO:0000313" key="3">
    <source>
        <dbReference type="EMBL" id="EHR35061.1"/>
    </source>
</evidence>
<dbReference type="Gene3D" id="3.40.50.10470">
    <property type="entry name" value="Translation initiation factor eif-2b, domain 2"/>
    <property type="match status" value="1"/>
</dbReference>
<evidence type="ECO:0000256" key="2">
    <source>
        <dbReference type="ARBA" id="ARBA00023235"/>
    </source>
</evidence>